<name>A0A4Z1HRD3_9HELO</name>
<feature type="region of interest" description="Disordered" evidence="1">
    <location>
        <begin position="190"/>
        <end position="220"/>
    </location>
</feature>
<feature type="compositionally biased region" description="Polar residues" evidence="1">
    <location>
        <begin position="79"/>
        <end position="103"/>
    </location>
</feature>
<reference evidence="2 3" key="1">
    <citation type="submission" date="2017-12" db="EMBL/GenBank/DDBJ databases">
        <title>Comparative genomics of Botrytis spp.</title>
        <authorList>
            <person name="Valero-Jimenez C.A."/>
            <person name="Tapia P."/>
            <person name="Veloso J."/>
            <person name="Silva-Moreno E."/>
            <person name="Staats M."/>
            <person name="Valdes J.H."/>
            <person name="Van Kan J.A.L."/>
        </authorList>
    </citation>
    <scope>NUCLEOTIDE SEQUENCE [LARGE SCALE GENOMIC DNA]</scope>
    <source>
        <strain evidence="2 3">MUCL11595</strain>
    </source>
</reference>
<keyword evidence="3" id="KW-1185">Reference proteome</keyword>
<gene>
    <name evidence="2" type="ORF">BCON_0162g00060</name>
</gene>
<protein>
    <submittedName>
        <fullName evidence="2">Uncharacterized protein</fullName>
    </submittedName>
</protein>
<organism evidence="2 3">
    <name type="scientific">Botryotinia convoluta</name>
    <dbReference type="NCBI Taxonomy" id="54673"/>
    <lineage>
        <taxon>Eukaryota</taxon>
        <taxon>Fungi</taxon>
        <taxon>Dikarya</taxon>
        <taxon>Ascomycota</taxon>
        <taxon>Pezizomycotina</taxon>
        <taxon>Leotiomycetes</taxon>
        <taxon>Helotiales</taxon>
        <taxon>Sclerotiniaceae</taxon>
        <taxon>Botryotinia</taxon>
    </lineage>
</organism>
<accession>A0A4Z1HRD3</accession>
<dbReference type="AlphaFoldDB" id="A0A4Z1HRD3"/>
<evidence type="ECO:0000256" key="1">
    <source>
        <dbReference type="SAM" id="MobiDB-lite"/>
    </source>
</evidence>
<dbReference type="Proteomes" id="UP000297527">
    <property type="component" value="Unassembled WGS sequence"/>
</dbReference>
<evidence type="ECO:0000313" key="3">
    <source>
        <dbReference type="Proteomes" id="UP000297527"/>
    </source>
</evidence>
<dbReference type="OrthoDB" id="3563736at2759"/>
<proteinExistence type="predicted"/>
<comment type="caution">
    <text evidence="2">The sequence shown here is derived from an EMBL/GenBank/DDBJ whole genome shotgun (WGS) entry which is preliminary data.</text>
</comment>
<sequence length="242" mass="27933">MARYQFSYGDDEDDDSSGKSEDQNLPCSNPNLLNKKPTSPPPQPPTFFNLHPGITPRRTATFKRPFLPPCTPSRPIISHSPTSSNLPIETTSSHSLRNPNITSSEKLPQRTCTCTCTPSLDLLLQQTSLLTESDRDQTARLLALHTLYRESRDERKTDRKYFQKLTHALEKMMGSITWYRERIETQEKEISEAETARKEAETERKEAEKKTQEMTEKMENMEREIEQWRILWEESERGAGGL</sequence>
<feature type="compositionally biased region" description="Polar residues" evidence="1">
    <location>
        <begin position="23"/>
        <end position="32"/>
    </location>
</feature>
<evidence type="ECO:0000313" key="2">
    <source>
        <dbReference type="EMBL" id="TGO51385.1"/>
    </source>
</evidence>
<dbReference type="EMBL" id="PQXN01000162">
    <property type="protein sequence ID" value="TGO51385.1"/>
    <property type="molecule type" value="Genomic_DNA"/>
</dbReference>
<feature type="region of interest" description="Disordered" evidence="1">
    <location>
        <begin position="1"/>
        <end position="103"/>
    </location>
</feature>